<dbReference type="GO" id="GO:0005576">
    <property type="term" value="C:extracellular region"/>
    <property type="evidence" value="ECO:0007669"/>
    <property type="project" value="UniProtKB-SubCell"/>
</dbReference>
<keyword evidence="7" id="KW-0472">Membrane</keyword>
<evidence type="ECO:0000256" key="3">
    <source>
        <dbReference type="ARBA" id="ARBA00022525"/>
    </source>
</evidence>
<dbReference type="Proteomes" id="UP000834106">
    <property type="component" value="Chromosome 15"/>
</dbReference>
<keyword evidence="5" id="KW-0732">Signal</keyword>
<feature type="transmembrane region" description="Helical" evidence="7">
    <location>
        <begin position="12"/>
        <end position="33"/>
    </location>
</feature>
<dbReference type="GO" id="GO:0005179">
    <property type="term" value="F:hormone activity"/>
    <property type="evidence" value="ECO:0007669"/>
    <property type="project" value="UniProtKB-KW"/>
</dbReference>
<reference evidence="8" key="1">
    <citation type="submission" date="2023-05" db="EMBL/GenBank/DDBJ databases">
        <authorList>
            <person name="Huff M."/>
        </authorList>
    </citation>
    <scope>NUCLEOTIDE SEQUENCE</scope>
</reference>
<keyword evidence="3" id="KW-0964">Secreted</keyword>
<dbReference type="InterPro" id="IPR008801">
    <property type="entry name" value="RALF"/>
</dbReference>
<protein>
    <recommendedName>
        <fullName evidence="10">Rapid ALkalinization Factor</fullName>
    </recommendedName>
</protein>
<keyword evidence="9" id="KW-1185">Reference proteome</keyword>
<dbReference type="Pfam" id="PF05498">
    <property type="entry name" value="RALF"/>
    <property type="match status" value="1"/>
</dbReference>
<dbReference type="EMBL" id="OU503050">
    <property type="protein sequence ID" value="CAI9777201.1"/>
    <property type="molecule type" value="Genomic_DNA"/>
</dbReference>
<evidence type="ECO:0000256" key="2">
    <source>
        <dbReference type="ARBA" id="ARBA00009178"/>
    </source>
</evidence>
<proteinExistence type="inferred from homology"/>
<accession>A0AAD1ZZ83</accession>
<name>A0AAD1ZZ83_9LAMI</name>
<evidence type="ECO:0000256" key="6">
    <source>
        <dbReference type="ARBA" id="ARBA00023157"/>
    </source>
</evidence>
<dbReference type="AlphaFoldDB" id="A0AAD1ZZ83"/>
<organism evidence="8 9">
    <name type="scientific">Fraxinus pennsylvanica</name>
    <dbReference type="NCBI Taxonomy" id="56036"/>
    <lineage>
        <taxon>Eukaryota</taxon>
        <taxon>Viridiplantae</taxon>
        <taxon>Streptophyta</taxon>
        <taxon>Embryophyta</taxon>
        <taxon>Tracheophyta</taxon>
        <taxon>Spermatophyta</taxon>
        <taxon>Magnoliopsida</taxon>
        <taxon>eudicotyledons</taxon>
        <taxon>Gunneridae</taxon>
        <taxon>Pentapetalae</taxon>
        <taxon>asterids</taxon>
        <taxon>lamiids</taxon>
        <taxon>Lamiales</taxon>
        <taxon>Oleaceae</taxon>
        <taxon>Oleeae</taxon>
        <taxon>Fraxinus</taxon>
    </lineage>
</organism>
<dbReference type="GO" id="GO:0019722">
    <property type="term" value="P:calcium-mediated signaling"/>
    <property type="evidence" value="ECO:0007669"/>
    <property type="project" value="TreeGrafter"/>
</dbReference>
<keyword evidence="4" id="KW-0372">Hormone</keyword>
<dbReference type="PANTHER" id="PTHR33136">
    <property type="entry name" value="RAPID ALKALINIZATION FACTOR-LIKE"/>
    <property type="match status" value="1"/>
</dbReference>
<dbReference type="PANTHER" id="PTHR33136:SF4">
    <property type="entry name" value="PROTEIN RALF-LIKE 32"/>
    <property type="match status" value="1"/>
</dbReference>
<keyword evidence="7" id="KW-1133">Transmembrane helix</keyword>
<dbReference type="GO" id="GO:0009506">
    <property type="term" value="C:plasmodesma"/>
    <property type="evidence" value="ECO:0007669"/>
    <property type="project" value="TreeGrafter"/>
</dbReference>
<evidence type="ECO:0008006" key="10">
    <source>
        <dbReference type="Google" id="ProtNLM"/>
    </source>
</evidence>
<keyword evidence="7" id="KW-0812">Transmembrane</keyword>
<comment type="subcellular location">
    <subcellularLocation>
        <location evidence="1">Secreted</location>
    </subcellularLocation>
</comment>
<evidence type="ECO:0000313" key="8">
    <source>
        <dbReference type="EMBL" id="CAI9777201.1"/>
    </source>
</evidence>
<evidence type="ECO:0000256" key="7">
    <source>
        <dbReference type="SAM" id="Phobius"/>
    </source>
</evidence>
<evidence type="ECO:0000256" key="4">
    <source>
        <dbReference type="ARBA" id="ARBA00022702"/>
    </source>
</evidence>
<evidence type="ECO:0000313" key="9">
    <source>
        <dbReference type="Proteomes" id="UP000834106"/>
    </source>
</evidence>
<gene>
    <name evidence="8" type="ORF">FPE_LOCUS24631</name>
</gene>
<evidence type="ECO:0000256" key="5">
    <source>
        <dbReference type="ARBA" id="ARBA00022729"/>
    </source>
</evidence>
<evidence type="ECO:0000256" key="1">
    <source>
        <dbReference type="ARBA" id="ARBA00004613"/>
    </source>
</evidence>
<comment type="similarity">
    <text evidence="2">Belongs to the plant rapid alkalinization factor (RALF) family.</text>
</comment>
<sequence length="121" mass="13450">MQEMETNSKTIFLFQILIFSYFISINIIAVRGVNNIANFSPCNGSIADCDEELEILMESKISRRILEEKKYISPGTLNRDQPVCDGGARGKPYTGGGGCVPFPSNPYHRGCLQYYGCRGDV</sequence>
<keyword evidence="6" id="KW-1015">Disulfide bond</keyword>